<dbReference type="Pfam" id="PF01926">
    <property type="entry name" value="MMR_HSR1"/>
    <property type="match status" value="2"/>
</dbReference>
<comment type="similarity">
    <text evidence="1">Belongs to the TRAFAC class TrmE-Era-EngA-EngB-Septin-like GTPase superfamily. EngA (Der) GTPase family.</text>
</comment>
<dbReference type="AlphaFoldDB" id="A0A6S6RZB9"/>
<gene>
    <name evidence="10" type="primary">der</name>
    <name evidence="10" type="ORF">SISI_0292</name>
</gene>
<protein>
    <recommendedName>
        <fullName evidence="2">GTPase Der</fullName>
    </recommendedName>
    <alternativeName>
        <fullName evidence="7">GTP-binding protein EngA</fullName>
    </alternativeName>
</protein>
<reference evidence="10 11" key="1">
    <citation type="submission" date="2019-12" db="EMBL/GenBank/DDBJ databases">
        <authorList>
            <person name="Santos-Garcia D."/>
            <person name="Santos-Garcia D."/>
            <person name="Santos-Garcia D."/>
        </authorList>
    </citation>
    <scope>NUCLEOTIDE SEQUENCE [LARGE SCALE GENOMIC DNA]</scope>
    <source>
        <strain evidence="10">SiSi</strain>
    </source>
</reference>
<evidence type="ECO:0000256" key="6">
    <source>
        <dbReference type="ARBA" id="ARBA00023134"/>
    </source>
</evidence>
<keyword evidence="3" id="KW-0690">Ribosome biogenesis</keyword>
<dbReference type="Gene3D" id="3.40.50.300">
    <property type="entry name" value="P-loop containing nucleotide triphosphate hydrolases"/>
    <property type="match status" value="2"/>
</dbReference>
<dbReference type="PRINTS" id="PR00326">
    <property type="entry name" value="GTP1OBG"/>
</dbReference>
<dbReference type="GO" id="GO:0016787">
    <property type="term" value="F:hydrolase activity"/>
    <property type="evidence" value="ECO:0007669"/>
    <property type="project" value="UniProtKB-KW"/>
</dbReference>
<dbReference type="GO" id="GO:0005525">
    <property type="term" value="F:GTP binding"/>
    <property type="evidence" value="ECO:0007669"/>
    <property type="project" value="UniProtKB-KW"/>
</dbReference>
<evidence type="ECO:0000256" key="5">
    <source>
        <dbReference type="ARBA" id="ARBA00022741"/>
    </source>
</evidence>
<dbReference type="Gene3D" id="3.30.300.20">
    <property type="match status" value="1"/>
</dbReference>
<dbReference type="SUPFAM" id="SSF52540">
    <property type="entry name" value="P-loop containing nucleoside triphosphate hydrolases"/>
    <property type="match status" value="2"/>
</dbReference>
<keyword evidence="10" id="KW-0378">Hydrolase</keyword>
<sequence>MSHIISIVGKTNVGKSTLFNCLTKTKDSVTNNIPFFTRDRKYGLIKINNKNFTLIDTAALSTNFLSYKEKNITYFINKQTKIAIQEAHIILFLITSYTHLDSFYKKFLKFLKKKNKTLLIIVNKIDYLINFSFNKFLNFSKTIYISALYKININQILNSIKILLSKKQKTQKDFLNNKNNNIYNTTKLCLVGNTNVGKSTLINSFLKETRLIINHHPGTTRENITIKILYKNHLFLLTDTKGINQTQNIKQHNFLFNFIKQNDVIFFIIDATLGLFEQDILLLKQILSIGKHLFLILNKCDVINNKQKTVLKNFLYTKLYQFTKFLTIHFISALYFYNFKSIFHSLDFFLYLKSKSWSNHFLTKLINLAIKKKPLLKKKHILKFLVAKQININPIIIIIFGQKQLKLLPNHYKRYLFNFLVQNLNIKNICLQIHYFHNK</sequence>
<dbReference type="InterPro" id="IPR005225">
    <property type="entry name" value="Small_GTP-bd"/>
</dbReference>
<name>A0A6S6RZB9_9GAMM</name>
<dbReference type="Pfam" id="PF14714">
    <property type="entry name" value="KH_dom-like"/>
    <property type="match status" value="1"/>
</dbReference>
<dbReference type="InterPro" id="IPR016484">
    <property type="entry name" value="GTPase_Der"/>
</dbReference>
<dbReference type="PIRSF" id="PIRSF006485">
    <property type="entry name" value="GTP-binding_EngA"/>
    <property type="match status" value="1"/>
</dbReference>
<evidence type="ECO:0000256" key="2">
    <source>
        <dbReference type="ARBA" id="ARBA00020953"/>
    </source>
</evidence>
<dbReference type="GO" id="GO:0042254">
    <property type="term" value="P:ribosome biogenesis"/>
    <property type="evidence" value="ECO:0007669"/>
    <property type="project" value="UniProtKB-KW"/>
</dbReference>
<evidence type="ECO:0000256" key="1">
    <source>
        <dbReference type="ARBA" id="ARBA00008279"/>
    </source>
</evidence>
<feature type="domain" description="GTPase Der C-terminal KH-domain-like" evidence="9">
    <location>
        <begin position="359"/>
        <end position="434"/>
    </location>
</feature>
<dbReference type="NCBIfam" id="TIGR00231">
    <property type="entry name" value="small_GTP"/>
    <property type="match status" value="2"/>
</dbReference>
<keyword evidence="4" id="KW-0677">Repeat</keyword>
<dbReference type="InterPro" id="IPR015946">
    <property type="entry name" value="KH_dom-like_a/b"/>
</dbReference>
<evidence type="ECO:0000313" key="10">
    <source>
        <dbReference type="EMBL" id="CAA3710658.1"/>
    </source>
</evidence>
<dbReference type="InterPro" id="IPR027417">
    <property type="entry name" value="P-loop_NTPase"/>
</dbReference>
<evidence type="ECO:0000256" key="3">
    <source>
        <dbReference type="ARBA" id="ARBA00022517"/>
    </source>
</evidence>
<comment type="caution">
    <text evidence="10">The sequence shown here is derived from an EMBL/GenBank/DDBJ whole genome shotgun (WGS) entry which is preliminary data.</text>
</comment>
<evidence type="ECO:0000313" key="11">
    <source>
        <dbReference type="Proteomes" id="UP000560980"/>
    </source>
</evidence>
<organism evidence="10 11">
    <name type="scientific">Candidatus Portiera aleyrodidarum</name>
    <name type="common">primary endosymbiont of Bemisia tabaci</name>
    <dbReference type="NCBI Taxonomy" id="91844"/>
    <lineage>
        <taxon>Bacteria</taxon>
        <taxon>Pseudomonadati</taxon>
        <taxon>Pseudomonadota</taxon>
        <taxon>Gammaproteobacteria</taxon>
        <taxon>Candidatus Johnevansiales</taxon>
        <taxon>Candidatus Johnevansiaceae</taxon>
        <taxon>Candidatus Portiera</taxon>
    </lineage>
</organism>
<evidence type="ECO:0000256" key="7">
    <source>
        <dbReference type="ARBA" id="ARBA00032345"/>
    </source>
</evidence>
<evidence type="ECO:0000256" key="4">
    <source>
        <dbReference type="ARBA" id="ARBA00022737"/>
    </source>
</evidence>
<dbReference type="PANTHER" id="PTHR43834">
    <property type="entry name" value="GTPASE DER"/>
    <property type="match status" value="1"/>
</dbReference>
<dbReference type="InterPro" id="IPR006073">
    <property type="entry name" value="GTP-bd"/>
</dbReference>
<dbReference type="Proteomes" id="UP000560980">
    <property type="component" value="Unassembled WGS sequence"/>
</dbReference>
<feature type="domain" description="G" evidence="8">
    <location>
        <begin position="188"/>
        <end position="299"/>
    </location>
</feature>
<keyword evidence="6" id="KW-0342">GTP-binding</keyword>
<evidence type="ECO:0000259" key="8">
    <source>
        <dbReference type="Pfam" id="PF01926"/>
    </source>
</evidence>
<proteinExistence type="inferred from homology"/>
<keyword evidence="5" id="KW-0547">Nucleotide-binding</keyword>
<accession>A0A6S6RZB9</accession>
<dbReference type="EMBL" id="CACTJB010000007">
    <property type="protein sequence ID" value="CAA3710658.1"/>
    <property type="molecule type" value="Genomic_DNA"/>
</dbReference>
<dbReference type="RefSeq" id="WP_183043060.1">
    <property type="nucleotide sequence ID" value="NZ_CACTJB010000007.1"/>
</dbReference>
<evidence type="ECO:0000259" key="9">
    <source>
        <dbReference type="Pfam" id="PF14714"/>
    </source>
</evidence>
<feature type="domain" description="G" evidence="8">
    <location>
        <begin position="5"/>
        <end position="124"/>
    </location>
</feature>
<dbReference type="PANTHER" id="PTHR43834:SF2">
    <property type="entry name" value="GTPASE DER"/>
    <property type="match status" value="1"/>
</dbReference>
<dbReference type="InterPro" id="IPR032859">
    <property type="entry name" value="KH_dom-like"/>
</dbReference>